<accession>A0A127PF05</accession>
<dbReference type="InterPro" id="IPR019545">
    <property type="entry name" value="DM13_domain"/>
</dbReference>
<proteinExistence type="predicted"/>
<dbReference type="OrthoDB" id="6106486at2"/>
<organism evidence="2">
    <name type="scientific">Collimonas fungivorans</name>
    <dbReference type="NCBI Taxonomy" id="158899"/>
    <lineage>
        <taxon>Bacteria</taxon>
        <taxon>Pseudomonadati</taxon>
        <taxon>Pseudomonadota</taxon>
        <taxon>Betaproteobacteria</taxon>
        <taxon>Burkholderiales</taxon>
        <taxon>Oxalobacteraceae</taxon>
        <taxon>Collimonas</taxon>
    </lineage>
</organism>
<dbReference type="Proteomes" id="UP000072421">
    <property type="component" value="Chromosome"/>
</dbReference>
<evidence type="ECO:0000259" key="1">
    <source>
        <dbReference type="PROSITE" id="PS51549"/>
    </source>
</evidence>
<name>A0A127PF05_9BURK</name>
<dbReference type="PROSITE" id="PS51549">
    <property type="entry name" value="DM13"/>
    <property type="match status" value="1"/>
</dbReference>
<evidence type="ECO:0000313" key="2">
    <source>
        <dbReference type="EMBL" id="AMO96402.1"/>
    </source>
</evidence>
<dbReference type="EMBL" id="CP013232">
    <property type="protein sequence ID" value="AMO96402.1"/>
    <property type="molecule type" value="Genomic_DNA"/>
</dbReference>
<sequence length="156" mass="17102">MKRFLAYFASHLLAVAIGFAGGIYLLPILTAGAGPSAAEFRQAGSAARHSGVFKKDLPGSDFLHWAQGTVTLSDDTIAFEGSIAPGPDYKVYLTSAYVDNKADFLKLKERSLRVGEVKTFERFIVKPAQPLDLAKYNTVVIWCETYSQFISAAQFR</sequence>
<dbReference type="AlphaFoldDB" id="A0A127PF05"/>
<dbReference type="PATRIC" id="fig|158899.10.peg.3753"/>
<protein>
    <submittedName>
        <fullName evidence="2">Electron transfer DM13 family protein</fullName>
    </submittedName>
</protein>
<feature type="domain" description="DM13" evidence="1">
    <location>
        <begin position="51"/>
        <end position="156"/>
    </location>
</feature>
<gene>
    <name evidence="2" type="ORF">CFter6_3780</name>
</gene>
<reference evidence="2 3" key="1">
    <citation type="submission" date="2015-11" db="EMBL/GenBank/DDBJ databases">
        <title>Exploring the genomic traits of fungus-feeding bacterial genus Collimonas.</title>
        <authorList>
            <person name="Song C."/>
            <person name="Schmidt R."/>
            <person name="de Jager V."/>
            <person name="Krzyzanowska D."/>
            <person name="Jongedijk E."/>
            <person name="Cankar K."/>
            <person name="Beekwilder J."/>
            <person name="van Veen A."/>
            <person name="de Boer W."/>
            <person name="van Veen J.A."/>
            <person name="Garbeva P."/>
        </authorList>
    </citation>
    <scope>NUCLEOTIDE SEQUENCE [LARGE SCALE GENOMIC DNA]</scope>
    <source>
        <strain evidence="2 3">Ter6</strain>
    </source>
</reference>
<dbReference type="RefSeq" id="WP_061540988.1">
    <property type="nucleotide sequence ID" value="NZ_CP013232.1"/>
</dbReference>
<dbReference type="Pfam" id="PF10517">
    <property type="entry name" value="DM13"/>
    <property type="match status" value="1"/>
</dbReference>
<evidence type="ECO:0000313" key="3">
    <source>
        <dbReference type="Proteomes" id="UP000072421"/>
    </source>
</evidence>